<feature type="region of interest" description="Disordered" evidence="1">
    <location>
        <begin position="55"/>
        <end position="98"/>
    </location>
</feature>
<organism evidence="2 3">
    <name type="scientific">Rubripirellula tenax</name>
    <dbReference type="NCBI Taxonomy" id="2528015"/>
    <lineage>
        <taxon>Bacteria</taxon>
        <taxon>Pseudomonadati</taxon>
        <taxon>Planctomycetota</taxon>
        <taxon>Planctomycetia</taxon>
        <taxon>Pirellulales</taxon>
        <taxon>Pirellulaceae</taxon>
        <taxon>Rubripirellula</taxon>
    </lineage>
</organism>
<comment type="caution">
    <text evidence="2">The sequence shown here is derived from an EMBL/GenBank/DDBJ whole genome shotgun (WGS) entry which is preliminary data.</text>
</comment>
<proteinExistence type="predicted"/>
<name>A0A5C6E7D7_9BACT</name>
<evidence type="ECO:0000313" key="2">
    <source>
        <dbReference type="EMBL" id="TWU43571.1"/>
    </source>
</evidence>
<sequence>MKIAGMSTIKYAIRLRIHEIGRGTSGFTGSGVLMFHLKTAASPTPVQSMVIRDHVLRGGPPAGMGRASGKQRRNVAGMNPARGKQRRDAANLDRALAS</sequence>
<accession>A0A5C6E7D7</accession>
<keyword evidence="3" id="KW-1185">Reference proteome</keyword>
<evidence type="ECO:0000256" key="1">
    <source>
        <dbReference type="SAM" id="MobiDB-lite"/>
    </source>
</evidence>
<evidence type="ECO:0000313" key="3">
    <source>
        <dbReference type="Proteomes" id="UP000318288"/>
    </source>
</evidence>
<gene>
    <name evidence="2" type="ORF">Poly51_63310</name>
</gene>
<dbReference type="AlphaFoldDB" id="A0A5C6E7D7"/>
<protein>
    <submittedName>
        <fullName evidence="2">Uncharacterized protein</fullName>
    </submittedName>
</protein>
<dbReference type="Proteomes" id="UP000318288">
    <property type="component" value="Unassembled WGS sequence"/>
</dbReference>
<dbReference type="EMBL" id="SJPW01000021">
    <property type="protein sequence ID" value="TWU43571.1"/>
    <property type="molecule type" value="Genomic_DNA"/>
</dbReference>
<reference evidence="2 3" key="1">
    <citation type="submission" date="2019-02" db="EMBL/GenBank/DDBJ databases">
        <title>Deep-cultivation of Planctomycetes and their phenomic and genomic characterization uncovers novel biology.</title>
        <authorList>
            <person name="Wiegand S."/>
            <person name="Jogler M."/>
            <person name="Boedeker C."/>
            <person name="Pinto D."/>
            <person name="Vollmers J."/>
            <person name="Rivas-Marin E."/>
            <person name="Kohn T."/>
            <person name="Peeters S.H."/>
            <person name="Heuer A."/>
            <person name="Rast P."/>
            <person name="Oberbeckmann S."/>
            <person name="Bunk B."/>
            <person name="Jeske O."/>
            <person name="Meyerdierks A."/>
            <person name="Storesund J.E."/>
            <person name="Kallscheuer N."/>
            <person name="Luecker S."/>
            <person name="Lage O.M."/>
            <person name="Pohl T."/>
            <person name="Merkel B.J."/>
            <person name="Hornburger P."/>
            <person name="Mueller R.-W."/>
            <person name="Bruemmer F."/>
            <person name="Labrenz M."/>
            <person name="Spormann A.M."/>
            <person name="Op Den Camp H."/>
            <person name="Overmann J."/>
            <person name="Amann R."/>
            <person name="Jetten M.S.M."/>
            <person name="Mascher T."/>
            <person name="Medema M.H."/>
            <person name="Devos D.P."/>
            <person name="Kaster A.-K."/>
            <person name="Ovreas L."/>
            <person name="Rohde M."/>
            <person name="Galperin M.Y."/>
            <person name="Jogler C."/>
        </authorList>
    </citation>
    <scope>NUCLEOTIDE SEQUENCE [LARGE SCALE GENOMIC DNA]</scope>
    <source>
        <strain evidence="2 3">Poly51</strain>
    </source>
</reference>